<dbReference type="RefSeq" id="XP_004492044.1">
    <property type="nucleotide sequence ID" value="XM_004491987.3"/>
</dbReference>
<feature type="signal peptide" evidence="5">
    <location>
        <begin position="1"/>
        <end position="26"/>
    </location>
</feature>
<feature type="disulfide bond" evidence="4">
    <location>
        <begin position="269"/>
        <end position="306"/>
    </location>
</feature>
<accession>A0A1S2XPR3</accession>
<dbReference type="STRING" id="3827.A0A1S2XPR3"/>
<dbReference type="GO" id="GO:0008061">
    <property type="term" value="F:chitin binding"/>
    <property type="evidence" value="ECO:0007669"/>
    <property type="project" value="UniProtKB-KW"/>
</dbReference>
<evidence type="ECO:0000256" key="2">
    <source>
        <dbReference type="ARBA" id="ARBA00022821"/>
    </source>
</evidence>
<dbReference type="CDD" id="cd00325">
    <property type="entry name" value="chitinase_GH19"/>
    <property type="match status" value="1"/>
</dbReference>
<organism evidence="7 8">
    <name type="scientific">Cicer arietinum</name>
    <name type="common">Chickpea</name>
    <name type="synonym">Garbanzo</name>
    <dbReference type="NCBI Taxonomy" id="3827"/>
    <lineage>
        <taxon>Eukaryota</taxon>
        <taxon>Viridiplantae</taxon>
        <taxon>Streptophyta</taxon>
        <taxon>Embryophyta</taxon>
        <taxon>Tracheophyta</taxon>
        <taxon>Spermatophyta</taxon>
        <taxon>Magnoliopsida</taxon>
        <taxon>eudicotyledons</taxon>
        <taxon>Gunneridae</taxon>
        <taxon>Pentapetalae</taxon>
        <taxon>rosids</taxon>
        <taxon>fabids</taxon>
        <taxon>Fabales</taxon>
        <taxon>Fabaceae</taxon>
        <taxon>Papilionoideae</taxon>
        <taxon>50 kb inversion clade</taxon>
        <taxon>NPAAA clade</taxon>
        <taxon>Hologalegina</taxon>
        <taxon>IRL clade</taxon>
        <taxon>Cicereae</taxon>
        <taxon>Cicer</taxon>
    </lineage>
</organism>
<keyword evidence="2" id="KW-0611">Plant defense</keyword>
<dbReference type="FunFam" id="3.30.20.10:FF:000001">
    <property type="entry name" value="Endochitinase (Chitinase)"/>
    <property type="match status" value="1"/>
</dbReference>
<dbReference type="GO" id="GO:0006952">
    <property type="term" value="P:defense response"/>
    <property type="evidence" value="ECO:0007669"/>
    <property type="project" value="UniProtKB-KW"/>
</dbReference>
<evidence type="ECO:0000259" key="6">
    <source>
        <dbReference type="Pfam" id="PF00182"/>
    </source>
</evidence>
<feature type="disulfide bond" evidence="4">
    <location>
        <begin position="159"/>
        <end position="169"/>
    </location>
</feature>
<dbReference type="KEGG" id="cam:101492276"/>
<dbReference type="InterPro" id="IPR023346">
    <property type="entry name" value="Lysozyme-like_dom_sf"/>
</dbReference>
<proteinExistence type="predicted"/>
<evidence type="ECO:0000313" key="8">
    <source>
        <dbReference type="RefSeq" id="XP_004492044.1"/>
    </source>
</evidence>
<sequence>MANQNAIVLLLAFVILLTDVATTVQGDSTKKTLVKYKHGKKYCDQGWECQGWSIYCCNLTITDYFQTYQFENLFSMRNSPVAHAVGFWDYHSFIAAASIFEPQGFGTTGKNKTFQMMEIAAFLGHVGSKTSCGYGVATGGPLAWGLCYNHEMSPSQTYCDDYYKLTYPCTPGAEYYGRGAIPIYWNYNYGAAGEALKVNLLDHPEYIEQNATLAFQAAMWRWMNPIKKSQPSAHDIFVGNWKPTKNDTMEKRVPGFGSTMNVLYGDSVCGQGDVDAMNNIVSHYLYYLDLLGVGREQAGPHEFLTCGEQVPFNPSSKSASS</sequence>
<dbReference type="GeneID" id="101492276"/>
<dbReference type="Pfam" id="PF00182">
    <property type="entry name" value="Glyco_hydro_19"/>
    <property type="match status" value="1"/>
</dbReference>
<keyword evidence="7" id="KW-1185">Reference proteome</keyword>
<reference evidence="7" key="1">
    <citation type="journal article" date="2013" name="Nat. Biotechnol.">
        <title>Draft genome sequence of chickpea (Cicer arietinum) provides a resource for trait improvement.</title>
        <authorList>
            <person name="Varshney R.K."/>
            <person name="Song C."/>
            <person name="Saxena R.K."/>
            <person name="Azam S."/>
            <person name="Yu S."/>
            <person name="Sharpe A.G."/>
            <person name="Cannon S."/>
            <person name="Baek J."/>
            <person name="Rosen B.D."/>
            <person name="Tar'an B."/>
            <person name="Millan T."/>
            <person name="Zhang X."/>
            <person name="Ramsay L.D."/>
            <person name="Iwata A."/>
            <person name="Wang Y."/>
            <person name="Nelson W."/>
            <person name="Farmer A.D."/>
            <person name="Gaur P.M."/>
            <person name="Soderlund C."/>
            <person name="Penmetsa R.V."/>
            <person name="Xu C."/>
            <person name="Bharti A.K."/>
            <person name="He W."/>
            <person name="Winter P."/>
            <person name="Zhao S."/>
            <person name="Hane J.K."/>
            <person name="Carrasquilla-Garcia N."/>
            <person name="Condie J.A."/>
            <person name="Upadhyaya H.D."/>
            <person name="Luo M.C."/>
            <person name="Thudi M."/>
            <person name="Gowda C.L."/>
            <person name="Singh N.P."/>
            <person name="Lichtenzveig J."/>
            <person name="Gali K.K."/>
            <person name="Rubio J."/>
            <person name="Nadarajan N."/>
            <person name="Dolezel J."/>
            <person name="Bansal K.C."/>
            <person name="Xu X."/>
            <person name="Edwards D."/>
            <person name="Zhang G."/>
            <person name="Kahl G."/>
            <person name="Gil J."/>
            <person name="Singh K.B."/>
            <person name="Datta S.K."/>
            <person name="Jackson S.A."/>
            <person name="Wang J."/>
            <person name="Cook D.R."/>
        </authorList>
    </citation>
    <scope>NUCLEOTIDE SEQUENCE [LARGE SCALE GENOMIC DNA]</scope>
    <source>
        <strain evidence="7">cv. CDC Frontier</strain>
    </source>
</reference>
<feature type="chain" id="PRO_5010247982" evidence="5">
    <location>
        <begin position="27"/>
        <end position="321"/>
    </location>
</feature>
<dbReference type="PANTHER" id="PTHR22595:SF209">
    <property type="entry name" value="GLYCOSIDE HYDROLASE, FAMILY 19"/>
    <property type="match status" value="1"/>
</dbReference>
<dbReference type="SUPFAM" id="SSF53955">
    <property type="entry name" value="Lysozyme-like"/>
    <property type="match status" value="1"/>
</dbReference>
<dbReference type="Proteomes" id="UP000087171">
    <property type="component" value="Chromosome Ca3"/>
</dbReference>
<dbReference type="PANTHER" id="PTHR22595">
    <property type="entry name" value="CHITINASE-RELATED"/>
    <property type="match status" value="1"/>
</dbReference>
<dbReference type="GO" id="GO:0006032">
    <property type="term" value="P:chitin catabolic process"/>
    <property type="evidence" value="ECO:0007669"/>
    <property type="project" value="InterPro"/>
</dbReference>
<dbReference type="GO" id="GO:0016998">
    <property type="term" value="P:cell wall macromolecule catabolic process"/>
    <property type="evidence" value="ECO:0007669"/>
    <property type="project" value="InterPro"/>
</dbReference>
<evidence type="ECO:0000256" key="4">
    <source>
        <dbReference type="PIRSR" id="PIRSR001060-2"/>
    </source>
</evidence>
<dbReference type="Gene3D" id="3.30.20.10">
    <property type="entry name" value="Endochitinase, domain 2"/>
    <property type="match status" value="1"/>
</dbReference>
<evidence type="ECO:0000256" key="1">
    <source>
        <dbReference type="ARBA" id="ARBA00022669"/>
    </source>
</evidence>
<dbReference type="InterPro" id="IPR000726">
    <property type="entry name" value="Glyco_hydro_19_cat"/>
</dbReference>
<keyword evidence="5" id="KW-0732">Signal</keyword>
<dbReference type="PIRSF" id="PIRSF001060">
    <property type="entry name" value="Endochitinase"/>
    <property type="match status" value="1"/>
</dbReference>
<dbReference type="GO" id="GO:0004568">
    <property type="term" value="F:chitinase activity"/>
    <property type="evidence" value="ECO:0007669"/>
    <property type="project" value="InterPro"/>
</dbReference>
<keyword evidence="3 4" id="KW-1015">Disulfide bond</keyword>
<dbReference type="Gene3D" id="1.10.530.10">
    <property type="match status" value="1"/>
</dbReference>
<protein>
    <submittedName>
        <fullName evidence="8">Chitinase-like protein 1</fullName>
    </submittedName>
</protein>
<keyword evidence="1" id="KW-0147">Chitin-binding</keyword>
<name>A0A1S2XPR3_CICAR</name>
<evidence type="ECO:0000256" key="3">
    <source>
        <dbReference type="ARBA" id="ARBA00023157"/>
    </source>
</evidence>
<evidence type="ECO:0000313" key="7">
    <source>
        <dbReference type="Proteomes" id="UP000087171"/>
    </source>
</evidence>
<dbReference type="PaxDb" id="3827-XP_004492044.1"/>
<feature type="domain" description="Glycoside hydrolase family 19 catalytic" evidence="6">
    <location>
        <begin position="69"/>
        <end position="296"/>
    </location>
</feature>
<evidence type="ECO:0000256" key="5">
    <source>
        <dbReference type="SAM" id="SignalP"/>
    </source>
</evidence>
<dbReference type="OrthoDB" id="5985073at2759"/>
<dbReference type="GO" id="GO:0005975">
    <property type="term" value="P:carbohydrate metabolic process"/>
    <property type="evidence" value="ECO:0007669"/>
    <property type="project" value="InterPro"/>
</dbReference>
<dbReference type="AlphaFoldDB" id="A0A1S2XPR3"/>
<dbReference type="InterPro" id="IPR016283">
    <property type="entry name" value="Glyco_hydro_19"/>
</dbReference>
<gene>
    <name evidence="8" type="primary">LOC101492276</name>
</gene>
<reference evidence="8" key="2">
    <citation type="submission" date="2025-08" db="UniProtKB">
        <authorList>
            <consortium name="RefSeq"/>
        </authorList>
    </citation>
    <scope>IDENTIFICATION</scope>
    <source>
        <tissue evidence="8">Etiolated seedlings</tissue>
    </source>
</reference>
<dbReference type="eggNOG" id="KOG4742">
    <property type="taxonomic scope" value="Eukaryota"/>
</dbReference>